<dbReference type="EMBL" id="JAHHIF010000016">
    <property type="protein sequence ID" value="MBW4545547.1"/>
    <property type="molecule type" value="Genomic_DNA"/>
</dbReference>
<dbReference type="Proteomes" id="UP000753908">
    <property type="component" value="Unassembled WGS sequence"/>
</dbReference>
<proteinExistence type="predicted"/>
<name>A0A951UA73_9CYAN</name>
<reference evidence="1" key="1">
    <citation type="submission" date="2021-05" db="EMBL/GenBank/DDBJ databases">
        <authorList>
            <person name="Pietrasiak N."/>
            <person name="Ward R."/>
            <person name="Stajich J.E."/>
            <person name="Kurbessoian T."/>
        </authorList>
    </citation>
    <scope>NUCLEOTIDE SEQUENCE</scope>
    <source>
        <strain evidence="1">CPER-KK1</strain>
    </source>
</reference>
<protein>
    <submittedName>
        <fullName evidence="1">Uncharacterized protein</fullName>
    </submittedName>
</protein>
<sequence length="65" mass="7272">MSLTAFSNLPLSPFSAFRNRSPEGLRHKLSAVRTLCEPEQARATHDVPLYAKSALIPKNPFLYQS</sequence>
<reference evidence="1" key="2">
    <citation type="journal article" date="2022" name="Microbiol. Resour. Announc.">
        <title>Metagenome Sequencing to Explore Phylogenomics of Terrestrial Cyanobacteria.</title>
        <authorList>
            <person name="Ward R.D."/>
            <person name="Stajich J.E."/>
            <person name="Johansen J.R."/>
            <person name="Huntemann M."/>
            <person name="Clum A."/>
            <person name="Foster B."/>
            <person name="Foster B."/>
            <person name="Roux S."/>
            <person name="Palaniappan K."/>
            <person name="Varghese N."/>
            <person name="Mukherjee S."/>
            <person name="Reddy T.B.K."/>
            <person name="Daum C."/>
            <person name="Copeland A."/>
            <person name="Chen I.A."/>
            <person name="Ivanova N.N."/>
            <person name="Kyrpides N.C."/>
            <person name="Shapiro N."/>
            <person name="Eloe-Fadrosh E.A."/>
            <person name="Pietrasiak N."/>
        </authorList>
    </citation>
    <scope>NUCLEOTIDE SEQUENCE</scope>
    <source>
        <strain evidence="1">CPER-KK1</strain>
    </source>
</reference>
<comment type="caution">
    <text evidence="1">The sequence shown here is derived from an EMBL/GenBank/DDBJ whole genome shotgun (WGS) entry which is preliminary data.</text>
</comment>
<dbReference type="AlphaFoldDB" id="A0A951UA73"/>
<gene>
    <name evidence="1" type="ORF">KME25_14030</name>
</gene>
<evidence type="ECO:0000313" key="1">
    <source>
        <dbReference type="EMBL" id="MBW4545547.1"/>
    </source>
</evidence>
<accession>A0A951UA73</accession>
<evidence type="ECO:0000313" key="2">
    <source>
        <dbReference type="Proteomes" id="UP000753908"/>
    </source>
</evidence>
<organism evidence="1 2">
    <name type="scientific">Symplocastrum torsivum CPER-KK1</name>
    <dbReference type="NCBI Taxonomy" id="450513"/>
    <lineage>
        <taxon>Bacteria</taxon>
        <taxon>Bacillati</taxon>
        <taxon>Cyanobacteriota</taxon>
        <taxon>Cyanophyceae</taxon>
        <taxon>Oscillatoriophycideae</taxon>
        <taxon>Oscillatoriales</taxon>
        <taxon>Microcoleaceae</taxon>
        <taxon>Symplocastrum</taxon>
    </lineage>
</organism>